<dbReference type="RefSeq" id="XP_004352433.1">
    <property type="nucleotide sequence ID" value="XM_004352381.1"/>
</dbReference>
<dbReference type="PANTHER" id="PTHR21229">
    <property type="entry name" value="LUNG SEVEN TRANSMEMBRANE RECEPTOR"/>
    <property type="match status" value="1"/>
</dbReference>
<feature type="transmembrane region" description="Helical" evidence="1">
    <location>
        <begin position="15"/>
        <end position="34"/>
    </location>
</feature>
<dbReference type="InterPro" id="IPR009637">
    <property type="entry name" value="GPR107/GPR108-like"/>
</dbReference>
<feature type="transmembrane region" description="Helical" evidence="1">
    <location>
        <begin position="328"/>
        <end position="350"/>
    </location>
</feature>
<keyword evidence="1" id="KW-0812">Transmembrane</keyword>
<evidence type="ECO:0000256" key="1">
    <source>
        <dbReference type="SAM" id="Phobius"/>
    </source>
</evidence>
<gene>
    <name evidence="2" type="ORF">DFA_09780</name>
</gene>
<proteinExistence type="predicted"/>
<reference evidence="3" key="1">
    <citation type="journal article" date="2011" name="Genome Res.">
        <title>Phylogeny-wide analysis of social amoeba genomes highlights ancient origins for complex intercellular communication.</title>
        <authorList>
            <person name="Heidel A.J."/>
            <person name="Lawal H.M."/>
            <person name="Felder M."/>
            <person name="Schilde C."/>
            <person name="Helps N.R."/>
            <person name="Tunggal B."/>
            <person name="Rivero F."/>
            <person name="John U."/>
            <person name="Schleicher M."/>
            <person name="Eichinger L."/>
            <person name="Platzer M."/>
            <person name="Noegel A.A."/>
            <person name="Schaap P."/>
            <person name="Gloeckner G."/>
        </authorList>
    </citation>
    <scope>NUCLEOTIDE SEQUENCE [LARGE SCALE GENOMIC DNA]</scope>
    <source>
        <strain evidence="3">SH3</strain>
    </source>
</reference>
<dbReference type="GeneID" id="14867806"/>
<feature type="transmembrane region" description="Helical" evidence="1">
    <location>
        <begin position="182"/>
        <end position="201"/>
    </location>
</feature>
<keyword evidence="1" id="KW-0472">Membrane</keyword>
<evidence type="ECO:0008006" key="4">
    <source>
        <dbReference type="Google" id="ProtNLM"/>
    </source>
</evidence>
<keyword evidence="3" id="KW-1185">Reference proteome</keyword>
<dbReference type="GO" id="GO:0016020">
    <property type="term" value="C:membrane"/>
    <property type="evidence" value="ECO:0007669"/>
    <property type="project" value="InterPro"/>
</dbReference>
<name>F4Q8K8_CACFS</name>
<sequence>MIYKAINNNNNNGRHYHHVTYFIVLMIMIIAFGGKPIEAMKSNRDITLDGQYYMIESFGFGDGGSVHLLSTVPSEINHGNLTFWMCQDRDFKSLIGTSSSGGKIESKLCSNPDEGECIVRSIPVFNEQPLSIIVNTTDMYRLILLNCGAQDGQNTNYKLSLDYSLKNPGGYLPVGYLQLPQAYLYFTIIAGVFFIAYNYIITKNRRFINEIHYILGIICIGVKSANNSGKWNMTANFYNDVYVVFSFTYDTLPLYDAQNLYKYNKKFTINRFSSCFVKVNNMYTNNSIAHRLEQKKKLMHKLRTAVVVYLGAILVVNSMRVIMVWNLYWLTLCISEPVSLAMLWYCCYLLRPFRRNPIFIGANLDSVNMEDLTRRLEGMIGETSLDPLSLSSVLNTKNNFDPRKCIFIQYPYDSGAALGVLVDTPLTLNVQQQQQQNGLKSPKWFSF</sequence>
<evidence type="ECO:0000313" key="2">
    <source>
        <dbReference type="EMBL" id="EGG16108.1"/>
    </source>
</evidence>
<dbReference type="GO" id="GO:0005794">
    <property type="term" value="C:Golgi apparatus"/>
    <property type="evidence" value="ECO:0007669"/>
    <property type="project" value="TreeGrafter"/>
</dbReference>
<dbReference type="EMBL" id="GL883025">
    <property type="protein sequence ID" value="EGG16108.1"/>
    <property type="molecule type" value="Genomic_DNA"/>
</dbReference>
<protein>
    <recommendedName>
        <fullName evidence="4">Intimal thickness related receptor IRP domain-containing protein</fullName>
    </recommendedName>
</protein>
<organism evidence="2 3">
    <name type="scientific">Cavenderia fasciculata</name>
    <name type="common">Slime mold</name>
    <name type="synonym">Dictyostelium fasciculatum</name>
    <dbReference type="NCBI Taxonomy" id="261658"/>
    <lineage>
        <taxon>Eukaryota</taxon>
        <taxon>Amoebozoa</taxon>
        <taxon>Evosea</taxon>
        <taxon>Eumycetozoa</taxon>
        <taxon>Dictyostelia</taxon>
        <taxon>Acytosteliales</taxon>
        <taxon>Cavenderiaceae</taxon>
        <taxon>Cavenderia</taxon>
    </lineage>
</organism>
<dbReference type="OrthoDB" id="18639at2759"/>
<evidence type="ECO:0000313" key="3">
    <source>
        <dbReference type="Proteomes" id="UP000007797"/>
    </source>
</evidence>
<dbReference type="OMA" id="MMPKIFT"/>
<feature type="transmembrane region" description="Helical" evidence="1">
    <location>
        <begin position="302"/>
        <end position="322"/>
    </location>
</feature>
<dbReference type="Proteomes" id="UP000007797">
    <property type="component" value="Unassembled WGS sequence"/>
</dbReference>
<keyword evidence="1" id="KW-1133">Transmembrane helix</keyword>
<dbReference type="AlphaFoldDB" id="F4Q8K8"/>
<dbReference type="KEGG" id="dfa:DFA_09780"/>
<accession>F4Q8K8</accession>